<evidence type="ECO:0000259" key="15">
    <source>
        <dbReference type="PROSITE" id="PS50109"/>
    </source>
</evidence>
<dbReference type="InterPro" id="IPR005467">
    <property type="entry name" value="His_kinase_dom"/>
</dbReference>
<organism evidence="16">
    <name type="scientific">uncultured Desulfobacterium sp</name>
    <dbReference type="NCBI Taxonomy" id="201089"/>
    <lineage>
        <taxon>Bacteria</taxon>
        <taxon>Pseudomonadati</taxon>
        <taxon>Thermodesulfobacteriota</taxon>
        <taxon>Desulfobacteria</taxon>
        <taxon>Desulfobacterales</taxon>
        <taxon>Desulfobacteriaceae</taxon>
        <taxon>Desulfobacterium</taxon>
        <taxon>environmental samples</taxon>
    </lineage>
</organism>
<dbReference type="Gene3D" id="3.30.565.10">
    <property type="entry name" value="Histidine kinase-like ATPase, C-terminal domain"/>
    <property type="match status" value="1"/>
</dbReference>
<dbReference type="EMBL" id="FR695872">
    <property type="protein sequence ID" value="CBX29480.1"/>
    <property type="molecule type" value="Genomic_DNA"/>
</dbReference>
<evidence type="ECO:0000256" key="12">
    <source>
        <dbReference type="ARBA" id="ARBA00023012"/>
    </source>
</evidence>
<dbReference type="GO" id="GO:0000155">
    <property type="term" value="F:phosphorelay sensor kinase activity"/>
    <property type="evidence" value="ECO:0007669"/>
    <property type="project" value="InterPro"/>
</dbReference>
<evidence type="ECO:0000256" key="10">
    <source>
        <dbReference type="ARBA" id="ARBA00022840"/>
    </source>
</evidence>
<dbReference type="Pfam" id="PF02518">
    <property type="entry name" value="HATPase_c"/>
    <property type="match status" value="1"/>
</dbReference>
<evidence type="ECO:0000256" key="8">
    <source>
        <dbReference type="ARBA" id="ARBA00022741"/>
    </source>
</evidence>
<dbReference type="SMART" id="SM00387">
    <property type="entry name" value="HATPase_c"/>
    <property type="match status" value="1"/>
</dbReference>
<keyword evidence="4" id="KW-1003">Cell membrane</keyword>
<evidence type="ECO:0000313" key="16">
    <source>
        <dbReference type="EMBL" id="CBX29480.1"/>
    </source>
</evidence>
<keyword evidence="5" id="KW-0597">Phosphoprotein</keyword>
<dbReference type="PANTHER" id="PTHR43065:SF46">
    <property type="entry name" value="C4-DICARBOXYLATE TRANSPORT SENSOR PROTEIN DCTB"/>
    <property type="match status" value="1"/>
</dbReference>
<dbReference type="FunFam" id="3.30.565.10:FF:000006">
    <property type="entry name" value="Sensor histidine kinase WalK"/>
    <property type="match status" value="1"/>
</dbReference>
<evidence type="ECO:0000256" key="1">
    <source>
        <dbReference type="ARBA" id="ARBA00000085"/>
    </source>
</evidence>
<feature type="transmembrane region" description="Helical" evidence="14">
    <location>
        <begin position="12"/>
        <end position="34"/>
    </location>
</feature>
<feature type="transmembrane region" description="Helical" evidence="14">
    <location>
        <begin position="278"/>
        <end position="300"/>
    </location>
</feature>
<dbReference type="InterPro" id="IPR036890">
    <property type="entry name" value="HATPase_C_sf"/>
</dbReference>
<evidence type="ECO:0000256" key="9">
    <source>
        <dbReference type="ARBA" id="ARBA00022777"/>
    </source>
</evidence>
<dbReference type="InterPro" id="IPR036097">
    <property type="entry name" value="HisK_dim/P_sf"/>
</dbReference>
<dbReference type="CDD" id="cd00082">
    <property type="entry name" value="HisKA"/>
    <property type="match status" value="1"/>
</dbReference>
<keyword evidence="9" id="KW-0418">Kinase</keyword>
<dbReference type="Gene3D" id="3.30.450.20">
    <property type="entry name" value="PAS domain"/>
    <property type="match status" value="1"/>
</dbReference>
<evidence type="ECO:0000256" key="14">
    <source>
        <dbReference type="SAM" id="Phobius"/>
    </source>
</evidence>
<dbReference type="GO" id="GO:0005886">
    <property type="term" value="C:plasma membrane"/>
    <property type="evidence" value="ECO:0007669"/>
    <property type="project" value="UniProtKB-SubCell"/>
</dbReference>
<dbReference type="PROSITE" id="PS50109">
    <property type="entry name" value="HIS_KIN"/>
    <property type="match status" value="1"/>
</dbReference>
<dbReference type="Gene3D" id="1.10.287.130">
    <property type="match status" value="1"/>
</dbReference>
<dbReference type="CDD" id="cd18773">
    <property type="entry name" value="PDC1_HK_sensor"/>
    <property type="match status" value="1"/>
</dbReference>
<dbReference type="InterPro" id="IPR033479">
    <property type="entry name" value="dCache_1"/>
</dbReference>
<keyword evidence="8" id="KW-0547">Nucleotide-binding</keyword>
<comment type="subcellular location">
    <subcellularLocation>
        <location evidence="2">Cell membrane</location>
        <topology evidence="2">Multi-pass membrane protein</topology>
    </subcellularLocation>
</comment>
<dbReference type="Pfam" id="PF00512">
    <property type="entry name" value="HisKA"/>
    <property type="match status" value="1"/>
</dbReference>
<keyword evidence="12" id="KW-0902">Two-component regulatory system</keyword>
<keyword evidence="7 14" id="KW-0812">Transmembrane</keyword>
<evidence type="ECO:0000256" key="6">
    <source>
        <dbReference type="ARBA" id="ARBA00022679"/>
    </source>
</evidence>
<dbReference type="PRINTS" id="PR00344">
    <property type="entry name" value="BCTRLSENSOR"/>
</dbReference>
<dbReference type="InterPro" id="IPR003661">
    <property type="entry name" value="HisK_dim/P_dom"/>
</dbReference>
<evidence type="ECO:0000256" key="4">
    <source>
        <dbReference type="ARBA" id="ARBA00022475"/>
    </source>
</evidence>
<dbReference type="InterPro" id="IPR004358">
    <property type="entry name" value="Sig_transdc_His_kin-like_C"/>
</dbReference>
<dbReference type="PANTHER" id="PTHR43065">
    <property type="entry name" value="SENSOR HISTIDINE KINASE"/>
    <property type="match status" value="1"/>
</dbReference>
<feature type="domain" description="Histidine kinase" evidence="15">
    <location>
        <begin position="332"/>
        <end position="549"/>
    </location>
</feature>
<name>E1YFY6_9BACT</name>
<dbReference type="SUPFAM" id="SSF47384">
    <property type="entry name" value="Homodimeric domain of signal transducing histidine kinase"/>
    <property type="match status" value="1"/>
</dbReference>
<evidence type="ECO:0000256" key="5">
    <source>
        <dbReference type="ARBA" id="ARBA00022553"/>
    </source>
</evidence>
<evidence type="ECO:0000256" key="3">
    <source>
        <dbReference type="ARBA" id="ARBA00012438"/>
    </source>
</evidence>
<dbReference type="CDD" id="cd18774">
    <property type="entry name" value="PDC2_HK_sensor"/>
    <property type="match status" value="1"/>
</dbReference>
<proteinExistence type="predicted"/>
<dbReference type="AlphaFoldDB" id="E1YFY6"/>
<gene>
    <name evidence="16" type="ORF">N47_J04610</name>
</gene>
<keyword evidence="11 14" id="KW-1133">Transmembrane helix</keyword>
<dbReference type="EC" id="2.7.13.3" evidence="3"/>
<keyword evidence="10" id="KW-0067">ATP-binding</keyword>
<reference evidence="16" key="1">
    <citation type="journal article" date="2011" name="Environ. Microbiol.">
        <title>Genomic insights into the metabolic potential of the polycyclic aromatic hydrocarbon degrading sulfate-reducing Deltaproteobacterium N47.</title>
        <authorList>
            <person name="Bergmann F."/>
            <person name="Selesi D."/>
            <person name="Weinmaier T."/>
            <person name="Tischler P."/>
            <person name="Rattei T."/>
            <person name="Meckenstock R.U."/>
        </authorList>
    </citation>
    <scope>NUCLEOTIDE SEQUENCE</scope>
</reference>
<dbReference type="SMART" id="SM00388">
    <property type="entry name" value="HisKA"/>
    <property type="match status" value="1"/>
</dbReference>
<evidence type="ECO:0000256" key="13">
    <source>
        <dbReference type="ARBA" id="ARBA00023136"/>
    </source>
</evidence>
<protein>
    <recommendedName>
        <fullName evidence="3">histidine kinase</fullName>
        <ecNumber evidence="3">2.7.13.3</ecNumber>
    </recommendedName>
</protein>
<dbReference type="GO" id="GO:0005524">
    <property type="term" value="F:ATP binding"/>
    <property type="evidence" value="ECO:0007669"/>
    <property type="project" value="UniProtKB-KW"/>
</dbReference>
<dbReference type="SUPFAM" id="SSF55874">
    <property type="entry name" value="ATPase domain of HSP90 chaperone/DNA topoisomerase II/histidine kinase"/>
    <property type="match status" value="1"/>
</dbReference>
<evidence type="ECO:0000256" key="11">
    <source>
        <dbReference type="ARBA" id="ARBA00022989"/>
    </source>
</evidence>
<dbReference type="InterPro" id="IPR003594">
    <property type="entry name" value="HATPase_dom"/>
</dbReference>
<evidence type="ECO:0000256" key="2">
    <source>
        <dbReference type="ARBA" id="ARBA00004651"/>
    </source>
</evidence>
<keyword evidence="13 14" id="KW-0472">Membrane</keyword>
<sequence length="553" mass="62952">MKRRLYANLQRKIIFVTLLVSFIPLIFLSVTIYYQFAQMFKGKIEEQISYRARVQSNSIELFLKERTAILLAMADACTFDYLSDKNNLEKIFRIMNNRVGGFIDLGLIDNSGRHVAYIGPYNLLNVNYYSEPWFHEVVSKGVYVSDVFMGYRRVPHFIIALQRQETNKSWILRATIDSDVFETLVRTAQVGKTGDAFIVNKAGYYQTRMRFGNEILSKSNLNPTIFGEGTTVQEKMNAEGRKLLYAGRWLKNNNWLLVISQDATEEMTRLFKTKQMEIIIVTAGCLLIIFTTIFTTHMTIRRLENYDRKMNELNAQLVHSDKLAALGKMAAGVAHEINNPLAVIAEKTGWMEDLLTEEEFQNSQNLAEYKKSLHKIEEHVERARKVIHGMLGFARRMEPHLEDVDINKVINETISFLESYARTNNISIIYDSNPDLPIIASDHSQIQQVFLNLLTNAVDAIGKDGTININSRRNDSEISVSVKDNGQGIPKEHQAKIFEPFFTTKKSGKGTGLGLSVSYNIVRNMGGTITLESEEGKGTIFTVKLPVVVPEKK</sequence>
<accession>E1YFY6</accession>
<comment type="catalytic activity">
    <reaction evidence="1">
        <text>ATP + protein L-histidine = ADP + protein N-phospho-L-histidine.</text>
        <dbReference type="EC" id="2.7.13.3"/>
    </reaction>
</comment>
<dbReference type="Pfam" id="PF02743">
    <property type="entry name" value="dCache_1"/>
    <property type="match status" value="1"/>
</dbReference>
<evidence type="ECO:0000256" key="7">
    <source>
        <dbReference type="ARBA" id="ARBA00022692"/>
    </source>
</evidence>
<keyword evidence="6" id="KW-0808">Transferase</keyword>